<organism evidence="1 2">
    <name type="scientific">Massariosphaeria phaeospora</name>
    <dbReference type="NCBI Taxonomy" id="100035"/>
    <lineage>
        <taxon>Eukaryota</taxon>
        <taxon>Fungi</taxon>
        <taxon>Dikarya</taxon>
        <taxon>Ascomycota</taxon>
        <taxon>Pezizomycotina</taxon>
        <taxon>Dothideomycetes</taxon>
        <taxon>Pleosporomycetidae</taxon>
        <taxon>Pleosporales</taxon>
        <taxon>Pleosporales incertae sedis</taxon>
        <taxon>Massariosphaeria</taxon>
    </lineage>
</organism>
<evidence type="ECO:0000313" key="2">
    <source>
        <dbReference type="Proteomes" id="UP000481861"/>
    </source>
</evidence>
<keyword evidence="2" id="KW-1185">Reference proteome</keyword>
<comment type="caution">
    <text evidence="1">The sequence shown here is derived from an EMBL/GenBank/DDBJ whole genome shotgun (WGS) entry which is preliminary data.</text>
</comment>
<dbReference type="OrthoDB" id="3045089at2759"/>
<evidence type="ECO:0000313" key="1">
    <source>
        <dbReference type="EMBL" id="KAF2864937.1"/>
    </source>
</evidence>
<gene>
    <name evidence="1" type="ORF">BDV95DRAFT_268392</name>
</gene>
<sequence>MHRRAQAFAEAGNHYDNGIAATRVGSPVPEASDSCSTNECTRNLDSKILLPTDYEDQSPQTRTLCTTLADHGIDTLFELRSSRARNSTSLQVPSYSPSFSANNIVKGTLLWEASSTPGGSELYDTLCDSGWRPVYMRGCDAGQTWYHGPDPVHVRFLQPDYVPQLGNPRSARDTGSYLLIGSQWIEEDALKVGGYDYRYLPLGFCVLEPDLRYVRTCFPLILLLGQR</sequence>
<proteinExistence type="predicted"/>
<reference evidence="1 2" key="1">
    <citation type="submission" date="2020-01" db="EMBL/GenBank/DDBJ databases">
        <authorList>
            <consortium name="DOE Joint Genome Institute"/>
            <person name="Haridas S."/>
            <person name="Albert R."/>
            <person name="Binder M."/>
            <person name="Bloem J."/>
            <person name="Labutti K."/>
            <person name="Salamov A."/>
            <person name="Andreopoulos B."/>
            <person name="Baker S.E."/>
            <person name="Barry K."/>
            <person name="Bills G."/>
            <person name="Bluhm B.H."/>
            <person name="Cannon C."/>
            <person name="Castanera R."/>
            <person name="Culley D.E."/>
            <person name="Daum C."/>
            <person name="Ezra D."/>
            <person name="Gonzalez J.B."/>
            <person name="Henrissat B."/>
            <person name="Kuo A."/>
            <person name="Liang C."/>
            <person name="Lipzen A."/>
            <person name="Lutzoni F."/>
            <person name="Magnuson J."/>
            <person name="Mondo S."/>
            <person name="Nolan M."/>
            <person name="Ohm R."/>
            <person name="Pangilinan J."/>
            <person name="Park H.-J.H."/>
            <person name="Ramirez L."/>
            <person name="Alfaro M."/>
            <person name="Sun H."/>
            <person name="Tritt A."/>
            <person name="Yoshinaga Y."/>
            <person name="Zwiers L.-H.L."/>
            <person name="Turgeon B.G."/>
            <person name="Goodwin S.B."/>
            <person name="Spatafora J.W."/>
            <person name="Crous P.W."/>
            <person name="Grigoriev I.V."/>
        </authorList>
    </citation>
    <scope>NUCLEOTIDE SEQUENCE [LARGE SCALE GENOMIC DNA]</scope>
    <source>
        <strain evidence="1 2">CBS 611.86</strain>
    </source>
</reference>
<accession>A0A7C8HYD3</accession>
<dbReference type="Proteomes" id="UP000481861">
    <property type="component" value="Unassembled WGS sequence"/>
</dbReference>
<protein>
    <submittedName>
        <fullName evidence="1">Uncharacterized protein</fullName>
    </submittedName>
</protein>
<dbReference type="EMBL" id="JAADJZ010000038">
    <property type="protein sequence ID" value="KAF2864937.1"/>
    <property type="molecule type" value="Genomic_DNA"/>
</dbReference>
<dbReference type="AlphaFoldDB" id="A0A7C8HYD3"/>
<name>A0A7C8HYD3_9PLEO</name>